<evidence type="ECO:0000313" key="2">
    <source>
        <dbReference type="Proteomes" id="UP001489902"/>
    </source>
</evidence>
<proteinExistence type="predicted"/>
<organism evidence="1 2">
    <name type="scientific">Fusarium acuminatum</name>
    <dbReference type="NCBI Taxonomy" id="5515"/>
    <lineage>
        <taxon>Eukaryota</taxon>
        <taxon>Fungi</taxon>
        <taxon>Dikarya</taxon>
        <taxon>Ascomycota</taxon>
        <taxon>Pezizomycotina</taxon>
        <taxon>Sordariomycetes</taxon>
        <taxon>Hypocreomycetidae</taxon>
        <taxon>Hypocreales</taxon>
        <taxon>Nectriaceae</taxon>
        <taxon>Fusarium</taxon>
        <taxon>Fusarium tricinctum species complex</taxon>
    </lineage>
</organism>
<accession>A0ABZ2WI47</accession>
<reference evidence="1 2" key="1">
    <citation type="submission" date="2024-04" db="EMBL/GenBank/DDBJ databases">
        <title>Complete genome sequence of Fusarium acuminatum.</title>
        <authorList>
            <person name="Lan B."/>
        </authorList>
    </citation>
    <scope>NUCLEOTIDE SEQUENCE [LARGE SCALE GENOMIC DNA]</scope>
    <source>
        <strain evidence="1">1A</strain>
    </source>
</reference>
<keyword evidence="2" id="KW-1185">Reference proteome</keyword>
<sequence length="138" mass="15861">MLSSVPPEDDHSYGVVDFFQKPRGLYPLEGEVRSAVVEAKPRQDDVETTNIAEEFVTSMIIQNLYKKVSETKSAIARSKNANRDKSLHQFATRTLEHSLERHSDLKEKMDRIKTGESLQEGEFATFKELVKELYRQTL</sequence>
<dbReference type="EMBL" id="CP151260">
    <property type="protein sequence ID" value="WZH40347.1"/>
    <property type="molecule type" value="Genomic_DNA"/>
</dbReference>
<protein>
    <submittedName>
        <fullName evidence="1">Aldehyde dehydrogenase</fullName>
    </submittedName>
</protein>
<dbReference type="Proteomes" id="UP001489902">
    <property type="component" value="Chromosome 1"/>
</dbReference>
<name>A0ABZ2WI47_9HYPO</name>
<evidence type="ECO:0000313" key="1">
    <source>
        <dbReference type="EMBL" id="WZH40347.1"/>
    </source>
</evidence>
<gene>
    <name evidence="1" type="ORF">QYS62_001279</name>
</gene>